<dbReference type="EMBL" id="QHLZ01000008">
    <property type="protein sequence ID" value="PXA64780.1"/>
    <property type="molecule type" value="Genomic_DNA"/>
</dbReference>
<dbReference type="AlphaFoldDB" id="A0A2V3DP96"/>
<sequence length="85" mass="9193">MGHLLEGPPQLLGVVSLSNVQDGAAELGYWIDPLVRAQGVMTEAAARVVAVGFAASPRRSRPQPYSVGIHLDQWIFRACCAESRF</sequence>
<dbReference type="OrthoDB" id="9795188at2"/>
<evidence type="ECO:0000313" key="3">
    <source>
        <dbReference type="Proteomes" id="UP000246303"/>
    </source>
</evidence>
<feature type="domain" description="N-acetyltransferase" evidence="1">
    <location>
        <begin position="11"/>
        <end position="55"/>
    </location>
</feature>
<dbReference type="InterPro" id="IPR016181">
    <property type="entry name" value="Acyl_CoA_acyltransferase"/>
</dbReference>
<dbReference type="Gene3D" id="3.40.630.30">
    <property type="match status" value="1"/>
</dbReference>
<dbReference type="GO" id="GO:0016747">
    <property type="term" value="F:acyltransferase activity, transferring groups other than amino-acyl groups"/>
    <property type="evidence" value="ECO:0007669"/>
    <property type="project" value="InterPro"/>
</dbReference>
<name>A0A2V3DP96_9MICC</name>
<reference evidence="2 3" key="1">
    <citation type="submission" date="2018-05" db="EMBL/GenBank/DDBJ databases">
        <title>Genetic diversity of glacier-inhabiting Cryobacterium bacteria in China and description of Cryobacterium mengkeensis sp. nov. and Arthrobacter glacialis sp. nov.</title>
        <authorList>
            <person name="Liu Q."/>
            <person name="Xin Y.-H."/>
        </authorList>
    </citation>
    <scope>NUCLEOTIDE SEQUENCE [LARGE SCALE GENOMIC DNA]</scope>
    <source>
        <strain evidence="2 3">GP3</strain>
    </source>
</reference>
<accession>A0A2V3DP96</accession>
<dbReference type="SUPFAM" id="SSF55729">
    <property type="entry name" value="Acyl-CoA N-acyltransferases (Nat)"/>
    <property type="match status" value="1"/>
</dbReference>
<keyword evidence="3" id="KW-1185">Reference proteome</keyword>
<dbReference type="Proteomes" id="UP000246303">
    <property type="component" value="Unassembled WGS sequence"/>
</dbReference>
<dbReference type="InterPro" id="IPR000182">
    <property type="entry name" value="GNAT_dom"/>
</dbReference>
<organism evidence="2 3">
    <name type="scientific">Arthrobacter psychrochitiniphilus</name>
    <dbReference type="NCBI Taxonomy" id="291045"/>
    <lineage>
        <taxon>Bacteria</taxon>
        <taxon>Bacillati</taxon>
        <taxon>Actinomycetota</taxon>
        <taxon>Actinomycetes</taxon>
        <taxon>Micrococcales</taxon>
        <taxon>Micrococcaceae</taxon>
        <taxon>Arthrobacter</taxon>
    </lineage>
</organism>
<evidence type="ECO:0000259" key="1">
    <source>
        <dbReference type="Pfam" id="PF13302"/>
    </source>
</evidence>
<comment type="caution">
    <text evidence="2">The sequence shown here is derived from an EMBL/GenBank/DDBJ whole genome shotgun (WGS) entry which is preliminary data.</text>
</comment>
<gene>
    <name evidence="2" type="ORF">CVS29_13260</name>
</gene>
<proteinExistence type="predicted"/>
<protein>
    <recommendedName>
        <fullName evidence="1">N-acetyltransferase domain-containing protein</fullName>
    </recommendedName>
</protein>
<evidence type="ECO:0000313" key="2">
    <source>
        <dbReference type="EMBL" id="PXA64780.1"/>
    </source>
</evidence>
<dbReference type="Pfam" id="PF13302">
    <property type="entry name" value="Acetyltransf_3"/>
    <property type="match status" value="1"/>
</dbReference>